<dbReference type="RefSeq" id="WP_128230398.1">
    <property type="nucleotide sequence ID" value="NZ_SACR01000006.1"/>
</dbReference>
<dbReference type="InterPro" id="IPR011042">
    <property type="entry name" value="6-blade_b-propeller_TolB-like"/>
</dbReference>
<dbReference type="PROSITE" id="PS00018">
    <property type="entry name" value="EF_HAND_1"/>
    <property type="match status" value="1"/>
</dbReference>
<keyword evidence="3" id="KW-1185">Reference proteome</keyword>
<feature type="chain" id="PRO_5019123955" description="Dockerin domain-containing protein" evidence="1">
    <location>
        <begin position="36"/>
        <end position="598"/>
    </location>
</feature>
<evidence type="ECO:0000313" key="3">
    <source>
        <dbReference type="Proteomes" id="UP000285575"/>
    </source>
</evidence>
<protein>
    <recommendedName>
        <fullName evidence="4">Dockerin domain-containing protein</fullName>
    </recommendedName>
</protein>
<keyword evidence="1" id="KW-0732">Signal</keyword>
<dbReference type="AlphaFoldDB" id="A0A437RAP6"/>
<dbReference type="Proteomes" id="UP000285575">
    <property type="component" value="Unassembled WGS sequence"/>
</dbReference>
<dbReference type="EMBL" id="SACR01000006">
    <property type="protein sequence ID" value="RVU43839.1"/>
    <property type="molecule type" value="Genomic_DNA"/>
</dbReference>
<comment type="caution">
    <text evidence="2">The sequence shown here is derived from an EMBL/GenBank/DDBJ whole genome shotgun (WGS) entry which is preliminary data.</text>
</comment>
<organism evidence="2 3">
    <name type="scientific">Rubrivivax rivuli</name>
    <dbReference type="NCBI Taxonomy" id="1862385"/>
    <lineage>
        <taxon>Bacteria</taxon>
        <taxon>Pseudomonadati</taxon>
        <taxon>Pseudomonadota</taxon>
        <taxon>Betaproteobacteria</taxon>
        <taxon>Burkholderiales</taxon>
        <taxon>Sphaerotilaceae</taxon>
        <taxon>Rubrivivax</taxon>
    </lineage>
</organism>
<name>A0A437RAP6_9BURK</name>
<accession>A0A437RAP6</accession>
<feature type="signal peptide" evidence="1">
    <location>
        <begin position="1"/>
        <end position="35"/>
    </location>
</feature>
<dbReference type="SUPFAM" id="SSF63829">
    <property type="entry name" value="Calcium-dependent phosphotriesterase"/>
    <property type="match status" value="1"/>
</dbReference>
<sequence>MQDKEPGFRAPAHLWRRWLGVAAVAAATLPMAAQAGVVVYTNDADFAQGVLSGVNFSAPNNNQLQLNLVGTTFPVMWIANAGEDTLSKIDTNTGRELGRYRTFFGSGPFGNKGAFSGPAPSRSAVDIEGNAYIANRHFDSRPPMVMKVLAEASIVRPGQTGTSTDLDNSGTISAAETRDVINGTGANFDCDGTSCESRDVRVAWTSTLPATENGQLGRALCIGTDGNLWVGVFNTRRYYKLRATDGAIIGGPYSVPWSPYGCLVDGNGILWSASLGGVLGRMDTTAANPATTATAFSDSSTNYGIALGNGKVYLASLNNLGYREFTPGSNTFATPGGSKNFSSTGISVDGFGNIWTGPYTTGGVRKYDKTTGTLLCSGANQFAGSIEARGVIVDADNNIWQINRFTNSVAKYRGTDCAPLGTFPVGFDPYTYSDATGFAARNTTTPTGTWTVVNDSSVAGQSWTKVNWTESLPAGASVVVSARASDVQANLSSLPFVPVANGANPGLTGRFIQVQARLNANTSGNTPILFDLTLTKPDLVCDIDRDGDVDSADIGLVRAALGQSVATGDPRDPNGDLKITIVDTRTCAARCTRPSCAQ</sequence>
<proteinExistence type="predicted"/>
<evidence type="ECO:0000313" key="2">
    <source>
        <dbReference type="EMBL" id="RVU43839.1"/>
    </source>
</evidence>
<evidence type="ECO:0000256" key="1">
    <source>
        <dbReference type="SAM" id="SignalP"/>
    </source>
</evidence>
<evidence type="ECO:0008006" key="4">
    <source>
        <dbReference type="Google" id="ProtNLM"/>
    </source>
</evidence>
<reference evidence="2 3" key="1">
    <citation type="submission" date="2019-01" db="EMBL/GenBank/DDBJ databases">
        <authorList>
            <person name="Chen W.-M."/>
        </authorList>
    </citation>
    <scope>NUCLEOTIDE SEQUENCE [LARGE SCALE GENOMIC DNA]</scope>
    <source>
        <strain evidence="2 3">KYPY4</strain>
    </source>
</reference>
<dbReference type="OrthoDB" id="8863841at2"/>
<dbReference type="InterPro" id="IPR018247">
    <property type="entry name" value="EF_Hand_1_Ca_BS"/>
</dbReference>
<dbReference type="Gene3D" id="2.120.10.30">
    <property type="entry name" value="TolB, C-terminal domain"/>
    <property type="match status" value="1"/>
</dbReference>
<gene>
    <name evidence="2" type="ORF">EOE66_19450</name>
</gene>